<keyword evidence="2" id="KW-1185">Reference proteome</keyword>
<dbReference type="AlphaFoldDB" id="A0A0M6ZWE1"/>
<protein>
    <submittedName>
        <fullName evidence="1">Uncharacterized protein</fullName>
    </submittedName>
</protein>
<accession>A0A0M6ZWE1</accession>
<sequence>MTRHGLFDHMVALQRCRPKGRLARFEKRKDLSRENPPKVTAKRVEPTLLCCLPAWLNLPFAAVWICPRPAAKNKTP</sequence>
<gene>
    <name evidence="1" type="ORF">LA5096_01145</name>
</gene>
<proteinExistence type="predicted"/>
<dbReference type="Proteomes" id="UP000049983">
    <property type="component" value="Unassembled WGS sequence"/>
</dbReference>
<dbReference type="EMBL" id="CXWC01000002">
    <property type="protein sequence ID" value="CTQ66561.1"/>
    <property type="molecule type" value="Genomic_DNA"/>
</dbReference>
<evidence type="ECO:0000313" key="2">
    <source>
        <dbReference type="Proteomes" id="UP000049983"/>
    </source>
</evidence>
<evidence type="ECO:0000313" key="1">
    <source>
        <dbReference type="EMBL" id="CTQ66561.1"/>
    </source>
</evidence>
<name>A0A0M6ZWE1_9HYPH</name>
<organism evidence="1 2">
    <name type="scientific">Roseibium album</name>
    <dbReference type="NCBI Taxonomy" id="311410"/>
    <lineage>
        <taxon>Bacteria</taxon>
        <taxon>Pseudomonadati</taxon>
        <taxon>Pseudomonadota</taxon>
        <taxon>Alphaproteobacteria</taxon>
        <taxon>Hyphomicrobiales</taxon>
        <taxon>Stappiaceae</taxon>
        <taxon>Roseibium</taxon>
    </lineage>
</organism>
<reference evidence="2" key="1">
    <citation type="submission" date="2015-07" db="EMBL/GenBank/DDBJ databases">
        <authorList>
            <person name="Rodrigo-Torres Lidia"/>
            <person name="Arahal R.David."/>
        </authorList>
    </citation>
    <scope>NUCLEOTIDE SEQUENCE [LARGE SCALE GENOMIC DNA]</scope>
    <source>
        <strain evidence="2">CECT 5096</strain>
    </source>
</reference>